<dbReference type="Proteomes" id="UP000032604">
    <property type="component" value="Chromosome"/>
</dbReference>
<dbReference type="SUPFAM" id="SSF51735">
    <property type="entry name" value="NAD(P)-binding Rossmann-fold domains"/>
    <property type="match status" value="1"/>
</dbReference>
<organism evidence="2 3">
    <name type="scientific">Clavibacter michiganensis subsp. insidiosus</name>
    <dbReference type="NCBI Taxonomy" id="33014"/>
    <lineage>
        <taxon>Bacteria</taxon>
        <taxon>Bacillati</taxon>
        <taxon>Actinomycetota</taxon>
        <taxon>Actinomycetes</taxon>
        <taxon>Micrococcales</taxon>
        <taxon>Microbacteriaceae</taxon>
        <taxon>Clavibacter</taxon>
    </lineage>
</organism>
<feature type="domain" description="Saccharopine dehydrogenase NADP binding" evidence="1">
    <location>
        <begin position="2"/>
        <end position="103"/>
    </location>
</feature>
<gene>
    <name evidence="2" type="ORF">VO01_01485</name>
</gene>
<dbReference type="PANTHER" id="PTHR43781">
    <property type="entry name" value="SACCHAROPINE DEHYDROGENASE"/>
    <property type="match status" value="1"/>
</dbReference>
<dbReference type="KEGG" id="cmh:VO01_01485"/>
<dbReference type="PATRIC" id="fig|33014.5.peg.315"/>
<dbReference type="OrthoDB" id="4414717at2"/>
<proteinExistence type="predicted"/>
<dbReference type="EMBL" id="CP011043">
    <property type="protein sequence ID" value="AJW77982.1"/>
    <property type="molecule type" value="Genomic_DNA"/>
</dbReference>
<sequence length="381" mass="38900">MIAVIGASGAVGRPAVLALRAASDEPLRLGGRRAEPLRALAEEAGGQVEAVTVDLRDDDALARFCRGADVVVHCAAPAFAFGDRIAAAALEAGADYVDVCGEEPVRAGLVARGLAADAVRDGRRAAVSTGVVPGLSGLLPRLAAQGLRGPLRLRGWVGGVEACSPGVALDVPLSLAAGGPGSTAYGTPLAAWSGGRRVERALRAEEDATAPFFPGRVALQPYLSAETERIARGAGFAEAEWWNVHPGPAVRDALNRLPALLAGDDGATAAADALIRAGDLDLLGTRPFHVLAVSVRGTDADGDPVERAIVLHSDDSYVLAGRLAAITVREIRAGAVPAGVGFAHDVLDPRRVLDLVAASGASTVTRIDDAGDAGEMVEEDL</sequence>
<name>A0A0D5CFF0_9MICO</name>
<evidence type="ECO:0000259" key="1">
    <source>
        <dbReference type="Pfam" id="PF03435"/>
    </source>
</evidence>
<dbReference type="InterPro" id="IPR036291">
    <property type="entry name" value="NAD(P)-bd_dom_sf"/>
</dbReference>
<accession>A0A0D5CFF0</accession>
<dbReference type="AlphaFoldDB" id="A0A0D5CFF0"/>
<evidence type="ECO:0000313" key="3">
    <source>
        <dbReference type="Proteomes" id="UP000032604"/>
    </source>
</evidence>
<dbReference type="InterPro" id="IPR005097">
    <property type="entry name" value="Sacchrp_dh_NADP-bd"/>
</dbReference>
<dbReference type="PANTHER" id="PTHR43781:SF1">
    <property type="entry name" value="SACCHAROPINE DEHYDROGENASE"/>
    <property type="match status" value="1"/>
</dbReference>
<dbReference type="Pfam" id="PF03435">
    <property type="entry name" value="Sacchrp_dh_NADP"/>
    <property type="match status" value="1"/>
</dbReference>
<reference evidence="2 3" key="1">
    <citation type="journal article" date="2015" name="Genome Announc.">
        <title>Complete Genome Sequence of Clavibacter michiganensis subsp. insidiosus R1-1 Using PacBio Single-Molecule Real-Time Technology.</title>
        <authorList>
            <person name="Lu Y."/>
            <person name="Samac D.A."/>
            <person name="Glazebrook J."/>
            <person name="Ishimaru C.A."/>
        </authorList>
    </citation>
    <scope>NUCLEOTIDE SEQUENCE [LARGE SCALE GENOMIC DNA]</scope>
    <source>
        <strain evidence="2 3">R1-1</strain>
    </source>
</reference>
<evidence type="ECO:0000313" key="2">
    <source>
        <dbReference type="EMBL" id="AJW77982.1"/>
    </source>
</evidence>
<protein>
    <submittedName>
        <fullName evidence="2">Dehydrogenase</fullName>
    </submittedName>
</protein>
<dbReference type="HOGENOM" id="CLU_044850_1_0_11"/>
<dbReference type="Gene3D" id="3.40.50.720">
    <property type="entry name" value="NAD(P)-binding Rossmann-like Domain"/>
    <property type="match status" value="1"/>
</dbReference>
<dbReference type="RefSeq" id="WP_045526367.1">
    <property type="nucleotide sequence ID" value="NZ_CP011043.1"/>
</dbReference>